<keyword evidence="2" id="KW-0547">Nucleotide-binding</keyword>
<name>A0A6J4MPR9_9ACTN</name>
<proteinExistence type="predicted"/>
<dbReference type="GO" id="GO:0005524">
    <property type="term" value="F:ATP binding"/>
    <property type="evidence" value="ECO:0007669"/>
    <property type="project" value="UniProtKB-KW"/>
</dbReference>
<evidence type="ECO:0000256" key="1">
    <source>
        <dbReference type="SAM" id="MobiDB-lite"/>
    </source>
</evidence>
<reference evidence="2" key="1">
    <citation type="submission" date="2020-02" db="EMBL/GenBank/DDBJ databases">
        <authorList>
            <person name="Meier V. D."/>
        </authorList>
    </citation>
    <scope>NUCLEOTIDE SEQUENCE</scope>
    <source>
        <strain evidence="2">AVDCRST_MAG47</strain>
    </source>
</reference>
<sequence>PGAPRPGAHRPGRADRRAGRHHRRGEDHAGQARDPVLRPVARTRAPRRRGHARAVLTGAAQCRRHGHPGELPLLRDDRRQHPVRSPRRDPRRRRPGHQGARSPRLHHRDAGRLRHRRGQPGRPAQRGSAAAGRLRPGLPRRPRRADPRRGDVVARHTVRAPRPTSAAHGAGRPYGGDHRPPAVDGRDRRPGAGHGARAHHRGRHARRAGVRRLGQVLRPAPGVAGVARL</sequence>
<feature type="region of interest" description="Disordered" evidence="1">
    <location>
        <begin position="1"/>
        <end position="229"/>
    </location>
</feature>
<protein>
    <submittedName>
        <fullName evidence="2">Heterodimeric efflux ABC transporter, permease/ATP-binding subunit 2</fullName>
    </submittedName>
</protein>
<feature type="compositionally biased region" description="Basic and acidic residues" evidence="1">
    <location>
        <begin position="175"/>
        <end position="190"/>
    </location>
</feature>
<accession>A0A6J4MPR9</accession>
<dbReference type="AlphaFoldDB" id="A0A6J4MPR9"/>
<organism evidence="2">
    <name type="scientific">uncultured Nocardioidaceae bacterium</name>
    <dbReference type="NCBI Taxonomy" id="253824"/>
    <lineage>
        <taxon>Bacteria</taxon>
        <taxon>Bacillati</taxon>
        <taxon>Actinomycetota</taxon>
        <taxon>Actinomycetes</taxon>
        <taxon>Propionibacteriales</taxon>
        <taxon>Nocardioidaceae</taxon>
        <taxon>environmental samples</taxon>
    </lineage>
</organism>
<dbReference type="EMBL" id="CADCUK010000024">
    <property type="protein sequence ID" value="CAA9363071.1"/>
    <property type="molecule type" value="Genomic_DNA"/>
</dbReference>
<keyword evidence="2" id="KW-0067">ATP-binding</keyword>
<feature type="compositionally biased region" description="Basic residues" evidence="1">
    <location>
        <begin position="81"/>
        <end position="96"/>
    </location>
</feature>
<evidence type="ECO:0000313" key="2">
    <source>
        <dbReference type="EMBL" id="CAA9363071.1"/>
    </source>
</evidence>
<feature type="compositionally biased region" description="Low complexity" evidence="1">
    <location>
        <begin position="120"/>
        <end position="137"/>
    </location>
</feature>
<feature type="compositionally biased region" description="Basic residues" evidence="1">
    <location>
        <begin position="103"/>
        <end position="119"/>
    </location>
</feature>
<feature type="non-terminal residue" evidence="2">
    <location>
        <position position="229"/>
    </location>
</feature>
<feature type="compositionally biased region" description="Basic and acidic residues" evidence="1">
    <location>
        <begin position="144"/>
        <end position="154"/>
    </location>
</feature>
<feature type="compositionally biased region" description="Basic residues" evidence="1">
    <location>
        <begin position="196"/>
        <end position="210"/>
    </location>
</feature>
<feature type="non-terminal residue" evidence="2">
    <location>
        <position position="1"/>
    </location>
</feature>
<gene>
    <name evidence="2" type="ORF">AVDCRST_MAG47-338</name>
</gene>